<reference evidence="3" key="1">
    <citation type="submission" date="2021-12" db="EMBL/GenBank/DDBJ databases">
        <authorList>
            <person name="King R."/>
        </authorList>
    </citation>
    <scope>NUCLEOTIDE SEQUENCE</scope>
</reference>
<keyword evidence="2" id="KW-0067">ATP-binding</keyword>
<dbReference type="PROSITE" id="PS51219">
    <property type="entry name" value="DPCK"/>
    <property type="match status" value="1"/>
</dbReference>
<dbReference type="PANTHER" id="PTHR10695:SF46">
    <property type="entry name" value="BIFUNCTIONAL COENZYME A SYNTHASE-RELATED"/>
    <property type="match status" value="1"/>
</dbReference>
<accession>A0A9N9WC14</accession>
<dbReference type="InterPro" id="IPR027417">
    <property type="entry name" value="P-loop_NTPase"/>
</dbReference>
<proteinExistence type="predicted"/>
<dbReference type="Proteomes" id="UP001153714">
    <property type="component" value="Chromosome 16"/>
</dbReference>
<organism evidence="3 4">
    <name type="scientific">Diatraea saccharalis</name>
    <name type="common">sugarcane borer</name>
    <dbReference type="NCBI Taxonomy" id="40085"/>
    <lineage>
        <taxon>Eukaryota</taxon>
        <taxon>Metazoa</taxon>
        <taxon>Ecdysozoa</taxon>
        <taxon>Arthropoda</taxon>
        <taxon>Hexapoda</taxon>
        <taxon>Insecta</taxon>
        <taxon>Pterygota</taxon>
        <taxon>Neoptera</taxon>
        <taxon>Endopterygota</taxon>
        <taxon>Lepidoptera</taxon>
        <taxon>Glossata</taxon>
        <taxon>Ditrysia</taxon>
        <taxon>Pyraloidea</taxon>
        <taxon>Crambidae</taxon>
        <taxon>Crambinae</taxon>
        <taxon>Diatraea</taxon>
    </lineage>
</organism>
<evidence type="ECO:0000313" key="4">
    <source>
        <dbReference type="Proteomes" id="UP001153714"/>
    </source>
</evidence>
<keyword evidence="1" id="KW-0547">Nucleotide-binding</keyword>
<dbReference type="Gene3D" id="3.40.50.300">
    <property type="entry name" value="P-loop containing nucleotide triphosphate hydrolases"/>
    <property type="match status" value="1"/>
</dbReference>
<dbReference type="EMBL" id="OU893347">
    <property type="protein sequence ID" value="CAG9786838.1"/>
    <property type="molecule type" value="Genomic_DNA"/>
</dbReference>
<dbReference type="AlphaFoldDB" id="A0A9N9WC14"/>
<evidence type="ECO:0008006" key="5">
    <source>
        <dbReference type="Google" id="ProtNLM"/>
    </source>
</evidence>
<dbReference type="GO" id="GO:0004140">
    <property type="term" value="F:dephospho-CoA kinase activity"/>
    <property type="evidence" value="ECO:0007669"/>
    <property type="project" value="InterPro"/>
</dbReference>
<keyword evidence="4" id="KW-1185">Reference proteome</keyword>
<gene>
    <name evidence="3" type="ORF">DIATSA_LOCUS4768</name>
</gene>
<dbReference type="GO" id="GO:0015937">
    <property type="term" value="P:coenzyme A biosynthetic process"/>
    <property type="evidence" value="ECO:0007669"/>
    <property type="project" value="InterPro"/>
</dbReference>
<name>A0A9N9WC14_9NEOP</name>
<evidence type="ECO:0000256" key="1">
    <source>
        <dbReference type="ARBA" id="ARBA00022741"/>
    </source>
</evidence>
<dbReference type="PANTHER" id="PTHR10695">
    <property type="entry name" value="DEPHOSPHO-COA KINASE-RELATED"/>
    <property type="match status" value="1"/>
</dbReference>
<dbReference type="OrthoDB" id="330671at2759"/>
<dbReference type="NCBIfam" id="TIGR00152">
    <property type="entry name" value="dephospho-CoA kinase"/>
    <property type="match status" value="1"/>
</dbReference>
<evidence type="ECO:0000313" key="3">
    <source>
        <dbReference type="EMBL" id="CAG9786838.1"/>
    </source>
</evidence>
<dbReference type="CDD" id="cd02022">
    <property type="entry name" value="DPCK"/>
    <property type="match status" value="1"/>
</dbReference>
<dbReference type="GO" id="GO:0005524">
    <property type="term" value="F:ATP binding"/>
    <property type="evidence" value="ECO:0007669"/>
    <property type="project" value="UniProtKB-KW"/>
</dbReference>
<protein>
    <recommendedName>
        <fullName evidence="5">Dephospho-CoA kinase</fullName>
    </recommendedName>
</protein>
<dbReference type="InterPro" id="IPR001977">
    <property type="entry name" value="Depp_CoAkinase"/>
</dbReference>
<evidence type="ECO:0000256" key="2">
    <source>
        <dbReference type="ARBA" id="ARBA00022840"/>
    </source>
</evidence>
<dbReference type="Pfam" id="PF01121">
    <property type="entry name" value="CoaE"/>
    <property type="match status" value="1"/>
</dbReference>
<sequence length="225" mass="24835">MIVVSEETHQGAVKINEKRIENGLKPLDTHVISLAQDMHPLKSEEEEQKVSSSNLRMRLLGTLLKPPKPNPNIPDWPYVIGLAGGIASGKSSIAEKLIKKGAGLVNCDIIAHELYKPGLPLNKTLAEAFGTRILNSSGEIDRKILGQIVFSNKDQLEKLNSLVWPAVINEAERQVRELGDKGHTVVVIEAAVMVRAKWYTRCHQLWAVIIPPAEVSTITSKNDEM</sequence>
<dbReference type="SUPFAM" id="SSF52540">
    <property type="entry name" value="P-loop containing nucleoside triphosphate hydrolases"/>
    <property type="match status" value="1"/>
</dbReference>
<reference evidence="3" key="2">
    <citation type="submission" date="2022-10" db="EMBL/GenBank/DDBJ databases">
        <authorList>
            <consortium name="ENA_rothamsted_submissions"/>
            <consortium name="culmorum"/>
            <person name="King R."/>
        </authorList>
    </citation>
    <scope>NUCLEOTIDE SEQUENCE</scope>
</reference>